<dbReference type="EMBL" id="JBHRZS010000006">
    <property type="protein sequence ID" value="MFC3879878.1"/>
    <property type="molecule type" value="Genomic_DNA"/>
</dbReference>
<keyword evidence="7" id="KW-1185">Reference proteome</keyword>
<name>A0ABV8APE8_9BACT</name>
<dbReference type="SUPFAM" id="SSF51905">
    <property type="entry name" value="FAD/NAD(P)-binding domain"/>
    <property type="match status" value="1"/>
</dbReference>
<dbReference type="Gene3D" id="3.30.560.10">
    <property type="entry name" value="Glucose Oxidase, domain 3"/>
    <property type="match status" value="1"/>
</dbReference>
<dbReference type="SUPFAM" id="SSF54373">
    <property type="entry name" value="FAD-linked reductases, C-terminal domain"/>
    <property type="match status" value="1"/>
</dbReference>
<sequence length="537" mass="58381">MPEFDYIIVGAGSAGCVLANRLSEDPANQVLLLEAGGPDKKLEIKIPGGYPKLNRSKVDWGFWSEPQEHLDGRRLYLPRGKTLGGSSSTNAMAYVRGNPADYDHWAALGNEGWDYSSVLPYFKKSEHNEDFDDEFHGKAGPINVTFAKTARTPFAQAFVAACEESGIPRSADYNGQKQVGSSLLQFTIKDKYRHSTATAFLKPALSRPNLHVRTHAHATRILIKNDQAEGVEFINKGGGLESIFAKKEVILSAGAFQSPQLLMLSGIGDTQELKNHGIEAKVNLPGVGKNLQDHLFFTCSALSKEQNGLNHSLPPWKQVLGTMEFFLKGTGPLSGGPLEAAAFFHTEGKAGVDFQFHFVPIQIGPDYTADFHDIDTFPRLDGFSILPSLIQPKSVGYLGLKSANPLEAPLIQPNFLSHEEDWKTMIKGTKKALEVLGASSFDPFRKAIITPPVQSEEGIISHIKKSVETIYHPVGTCKMGSDQMAVVNSQLQVHGIGKLRVADASIMPKIISGNTNAACIMIGEKAADLILSSNENS</sequence>
<evidence type="ECO:0000256" key="3">
    <source>
        <dbReference type="ARBA" id="ARBA00022630"/>
    </source>
</evidence>
<evidence type="ECO:0000256" key="4">
    <source>
        <dbReference type="ARBA" id="ARBA00022827"/>
    </source>
</evidence>
<dbReference type="InterPro" id="IPR007867">
    <property type="entry name" value="GMC_OxRtase_C"/>
</dbReference>
<dbReference type="Gene3D" id="3.50.50.60">
    <property type="entry name" value="FAD/NAD(P)-binding domain"/>
    <property type="match status" value="1"/>
</dbReference>
<evidence type="ECO:0000256" key="2">
    <source>
        <dbReference type="ARBA" id="ARBA00010790"/>
    </source>
</evidence>
<gene>
    <name evidence="6" type="ORF">ACFOSV_06810</name>
</gene>
<dbReference type="Pfam" id="PF05199">
    <property type="entry name" value="GMC_oxred_C"/>
    <property type="match status" value="1"/>
</dbReference>
<dbReference type="PANTHER" id="PTHR11552">
    <property type="entry name" value="GLUCOSE-METHANOL-CHOLINE GMC OXIDOREDUCTASE"/>
    <property type="match status" value="1"/>
</dbReference>
<evidence type="ECO:0000259" key="5">
    <source>
        <dbReference type="PROSITE" id="PS00624"/>
    </source>
</evidence>
<keyword evidence="3" id="KW-0285">Flavoprotein</keyword>
<evidence type="ECO:0000313" key="6">
    <source>
        <dbReference type="EMBL" id="MFC3879878.1"/>
    </source>
</evidence>
<organism evidence="6 7">
    <name type="scientific">Algoriphagus namhaensis</name>
    <dbReference type="NCBI Taxonomy" id="915353"/>
    <lineage>
        <taxon>Bacteria</taxon>
        <taxon>Pseudomonadati</taxon>
        <taxon>Bacteroidota</taxon>
        <taxon>Cytophagia</taxon>
        <taxon>Cytophagales</taxon>
        <taxon>Cyclobacteriaceae</taxon>
        <taxon>Algoriphagus</taxon>
    </lineage>
</organism>
<keyword evidence="4" id="KW-0274">FAD</keyword>
<dbReference type="InterPro" id="IPR012132">
    <property type="entry name" value="GMC_OxRdtase"/>
</dbReference>
<dbReference type="PANTHER" id="PTHR11552:SF147">
    <property type="entry name" value="CHOLINE DEHYDROGENASE, MITOCHONDRIAL"/>
    <property type="match status" value="1"/>
</dbReference>
<dbReference type="Pfam" id="PF00732">
    <property type="entry name" value="GMC_oxred_N"/>
    <property type="match status" value="1"/>
</dbReference>
<feature type="domain" description="Glucose-methanol-choline oxidoreductase N-terminal" evidence="5">
    <location>
        <begin position="254"/>
        <end position="268"/>
    </location>
</feature>
<dbReference type="PIRSF" id="PIRSF000137">
    <property type="entry name" value="Alcohol_oxidase"/>
    <property type="match status" value="1"/>
</dbReference>
<evidence type="ECO:0000313" key="7">
    <source>
        <dbReference type="Proteomes" id="UP001595805"/>
    </source>
</evidence>
<accession>A0ABV8APE8</accession>
<dbReference type="InterPro" id="IPR036188">
    <property type="entry name" value="FAD/NAD-bd_sf"/>
</dbReference>
<comment type="caution">
    <text evidence="6">The sequence shown here is derived from an EMBL/GenBank/DDBJ whole genome shotgun (WGS) entry which is preliminary data.</text>
</comment>
<dbReference type="PROSITE" id="PS00624">
    <property type="entry name" value="GMC_OXRED_2"/>
    <property type="match status" value="1"/>
</dbReference>
<dbReference type="InterPro" id="IPR000172">
    <property type="entry name" value="GMC_OxRdtase_N"/>
</dbReference>
<evidence type="ECO:0000256" key="1">
    <source>
        <dbReference type="ARBA" id="ARBA00001974"/>
    </source>
</evidence>
<comment type="cofactor">
    <cofactor evidence="1">
        <name>FAD</name>
        <dbReference type="ChEBI" id="CHEBI:57692"/>
    </cofactor>
</comment>
<protein>
    <submittedName>
        <fullName evidence="6">GMC family oxidoreductase</fullName>
    </submittedName>
</protein>
<comment type="similarity">
    <text evidence="2">Belongs to the GMC oxidoreductase family.</text>
</comment>
<reference evidence="7" key="1">
    <citation type="journal article" date="2019" name="Int. J. Syst. Evol. Microbiol.">
        <title>The Global Catalogue of Microorganisms (GCM) 10K type strain sequencing project: providing services to taxonomists for standard genome sequencing and annotation.</title>
        <authorList>
            <consortium name="The Broad Institute Genomics Platform"/>
            <consortium name="The Broad Institute Genome Sequencing Center for Infectious Disease"/>
            <person name="Wu L."/>
            <person name="Ma J."/>
        </authorList>
    </citation>
    <scope>NUCLEOTIDE SEQUENCE [LARGE SCALE GENOMIC DNA]</scope>
    <source>
        <strain evidence="7">CCUG 60523</strain>
    </source>
</reference>
<proteinExistence type="inferred from homology"/>
<dbReference type="Proteomes" id="UP001595805">
    <property type="component" value="Unassembled WGS sequence"/>
</dbReference>
<dbReference type="RefSeq" id="WP_377904716.1">
    <property type="nucleotide sequence ID" value="NZ_JBHRZS010000006.1"/>
</dbReference>